<reference evidence="3 4" key="1">
    <citation type="submission" date="2019-09" db="EMBL/GenBank/DDBJ databases">
        <title>Whole genome sequence of Vibrio fortis.</title>
        <authorList>
            <person name="Das S.K."/>
        </authorList>
    </citation>
    <scope>NUCLEOTIDE SEQUENCE [LARGE SCALE GENOMIC DNA]</scope>
    <source>
        <strain evidence="3 4">AN60</strain>
    </source>
</reference>
<dbReference type="GO" id="GO:0043139">
    <property type="term" value="F:5'-3' DNA helicase activity"/>
    <property type="evidence" value="ECO:0007669"/>
    <property type="project" value="InterPro"/>
</dbReference>
<dbReference type="InterPro" id="IPR048774">
    <property type="entry name" value="Helic-prim_T7_N"/>
</dbReference>
<protein>
    <submittedName>
        <fullName evidence="3">Toprim domain-containing protein</fullName>
    </submittedName>
</protein>
<dbReference type="Pfam" id="PF21268">
    <property type="entry name" value="Helic-prim_T7_N"/>
    <property type="match status" value="1"/>
</dbReference>
<evidence type="ECO:0000313" key="3">
    <source>
        <dbReference type="EMBL" id="KAB0285443.1"/>
    </source>
</evidence>
<proteinExistence type="predicted"/>
<dbReference type="SUPFAM" id="SSF57783">
    <property type="entry name" value="Zinc beta-ribbon"/>
    <property type="match status" value="1"/>
</dbReference>
<dbReference type="PANTHER" id="PTHR12873">
    <property type="entry name" value="T7-LIKE MITOCHONDRIAL DNA HELICASE"/>
    <property type="match status" value="1"/>
</dbReference>
<dbReference type="Pfam" id="PF03796">
    <property type="entry name" value="DnaB_C"/>
    <property type="match status" value="1"/>
</dbReference>
<accession>A0A5N3QTH9</accession>
<dbReference type="GO" id="GO:0006260">
    <property type="term" value="P:DNA replication"/>
    <property type="evidence" value="ECO:0007669"/>
    <property type="project" value="InterPro"/>
</dbReference>
<evidence type="ECO:0000259" key="1">
    <source>
        <dbReference type="PROSITE" id="PS50880"/>
    </source>
</evidence>
<dbReference type="Pfam" id="PF13155">
    <property type="entry name" value="Toprim_2"/>
    <property type="match status" value="1"/>
</dbReference>
<dbReference type="InterPro" id="IPR013237">
    <property type="entry name" value="Phage_T7_Gp4_N"/>
</dbReference>
<dbReference type="CDD" id="cd19483">
    <property type="entry name" value="RecA-like_Gp4D_helicase"/>
    <property type="match status" value="1"/>
</dbReference>
<dbReference type="GO" id="GO:0005524">
    <property type="term" value="F:ATP binding"/>
    <property type="evidence" value="ECO:0007669"/>
    <property type="project" value="InterPro"/>
</dbReference>
<dbReference type="EMBL" id="VWSE01000010">
    <property type="protein sequence ID" value="KAB0285443.1"/>
    <property type="molecule type" value="Genomic_DNA"/>
</dbReference>
<dbReference type="SUPFAM" id="SSF52540">
    <property type="entry name" value="P-loop containing nucleoside triphosphate hydrolases"/>
    <property type="match status" value="1"/>
</dbReference>
<name>A0A5N3QTH9_9VIBR</name>
<evidence type="ECO:0000313" key="4">
    <source>
        <dbReference type="Proteomes" id="UP000326789"/>
    </source>
</evidence>
<dbReference type="PROSITE" id="PS51199">
    <property type="entry name" value="SF4_HELICASE"/>
    <property type="match status" value="1"/>
</dbReference>
<dbReference type="AlphaFoldDB" id="A0A5N3QTH9"/>
<evidence type="ECO:0000259" key="2">
    <source>
        <dbReference type="PROSITE" id="PS51199"/>
    </source>
</evidence>
<dbReference type="SMART" id="SM00493">
    <property type="entry name" value="TOPRIM"/>
    <property type="match status" value="1"/>
</dbReference>
<dbReference type="CDD" id="cd01029">
    <property type="entry name" value="TOPRIM_primases"/>
    <property type="match status" value="1"/>
</dbReference>
<dbReference type="GO" id="GO:0003697">
    <property type="term" value="F:single-stranded DNA binding"/>
    <property type="evidence" value="ECO:0007669"/>
    <property type="project" value="InterPro"/>
</dbReference>
<dbReference type="Proteomes" id="UP000326789">
    <property type="component" value="Unassembled WGS sequence"/>
</dbReference>
<dbReference type="PROSITE" id="PS50880">
    <property type="entry name" value="TOPRIM"/>
    <property type="match status" value="1"/>
</dbReference>
<dbReference type="GO" id="GO:0008270">
    <property type="term" value="F:zinc ion binding"/>
    <property type="evidence" value="ECO:0007669"/>
    <property type="project" value="InterPro"/>
</dbReference>
<dbReference type="RefSeq" id="WP_150873144.1">
    <property type="nucleotide sequence ID" value="NZ_VWSE01000010.1"/>
</dbReference>
<gene>
    <name evidence="3" type="ORF">F2P58_23295</name>
</gene>
<dbReference type="InterPro" id="IPR027417">
    <property type="entry name" value="P-loop_NTPase"/>
</dbReference>
<organism evidence="3 4">
    <name type="scientific">Vibrio fortis</name>
    <dbReference type="NCBI Taxonomy" id="212667"/>
    <lineage>
        <taxon>Bacteria</taxon>
        <taxon>Pseudomonadati</taxon>
        <taxon>Pseudomonadota</taxon>
        <taxon>Gammaproteobacteria</taxon>
        <taxon>Vibrionales</taxon>
        <taxon>Vibrionaceae</taxon>
        <taxon>Vibrio</taxon>
    </lineage>
</organism>
<dbReference type="InterPro" id="IPR006171">
    <property type="entry name" value="TOPRIM_dom"/>
</dbReference>
<feature type="domain" description="Toprim" evidence="1">
    <location>
        <begin position="143"/>
        <end position="230"/>
    </location>
</feature>
<dbReference type="InterPro" id="IPR034154">
    <property type="entry name" value="TOPRIM_DnaG/twinkle"/>
</dbReference>
<dbReference type="SMART" id="SM00778">
    <property type="entry name" value="Prim_Zn_Ribbon"/>
    <property type="match status" value="1"/>
</dbReference>
<dbReference type="InterPro" id="IPR007694">
    <property type="entry name" value="DNA_helicase_DnaB-like_C"/>
</dbReference>
<dbReference type="PANTHER" id="PTHR12873:SF0">
    <property type="entry name" value="TWINKLE MTDNA HELICASE"/>
    <property type="match status" value="1"/>
</dbReference>
<dbReference type="Gene3D" id="2.20.25.180">
    <property type="match status" value="1"/>
</dbReference>
<feature type="domain" description="SF4 helicase" evidence="2">
    <location>
        <begin position="268"/>
        <end position="533"/>
    </location>
</feature>
<dbReference type="Gene3D" id="3.40.1360.10">
    <property type="match status" value="1"/>
</dbReference>
<sequence>MAEDSNFLHKENCPECGSKDNLARYDDGHAHCFSLGCDYYEPADGDGEKPTVKSTAKKSKAFEPIDGEVKALTKRGIRAETCQKYGYKVGRLGRGEAVQFVEIRDIETKKLLAQKIRTKDKDFLVKGDLNSQLIGAHIFSGGKKIIITEGEIDMLTVSQVQSNKFPVVSLPNGVSSAKKAITNNLEYLAQFDEVIICFDMDDVGREATQLVADLLIDHNVKIMNLPLKDPNEMLLAGRTDELIKAIWNAHEHRPDGLLAIEDLIADALQPMPKGLPWIYEGMTISSNGRHYGEIHTLGAGTGVGKTDLLLAQADYDIRELGQKVGLFFMENDPAEVLQYLGGKADGRLYYEAGHADQEDKEAQRKAYSKYSGRCFIYDNFGLCDWSKVKVKILYLISKGYKVFYIDHLTALATGGDKNEKEELEDIMADIATFAKRHNVLFHLVSHLSTPEGKSHEEGQRVSVKNFKGSRAIGFWSHVMYGLERNQQAEDPEERNVTTVRQLKRRKFGKGVGKTTKLKYNADTGLSVEVKGGMPPRQESDEF</sequence>
<dbReference type="Gene3D" id="3.40.50.300">
    <property type="entry name" value="P-loop containing nucleotide triphosphate hydrolases"/>
    <property type="match status" value="1"/>
</dbReference>
<dbReference type="SUPFAM" id="SSF56731">
    <property type="entry name" value="DNA primase core"/>
    <property type="match status" value="1"/>
</dbReference>
<dbReference type="InterPro" id="IPR027032">
    <property type="entry name" value="Twinkle-like"/>
</dbReference>
<comment type="caution">
    <text evidence="3">The sequence shown here is derived from an EMBL/GenBank/DDBJ whole genome shotgun (WGS) entry which is preliminary data.</text>
</comment>
<dbReference type="Gene3D" id="2.20.25.10">
    <property type="match status" value="1"/>
</dbReference>